<feature type="region of interest" description="Disordered" evidence="1">
    <location>
        <begin position="1"/>
        <end position="230"/>
    </location>
</feature>
<accession>A0A4Q0A055</accession>
<feature type="compositionally biased region" description="Pro residues" evidence="1">
    <location>
        <begin position="196"/>
        <end position="207"/>
    </location>
</feature>
<feature type="compositionally biased region" description="Polar residues" evidence="1">
    <location>
        <begin position="143"/>
        <end position="152"/>
    </location>
</feature>
<feature type="compositionally biased region" description="Pro residues" evidence="1">
    <location>
        <begin position="20"/>
        <end position="32"/>
    </location>
</feature>
<dbReference type="EMBL" id="ML002270">
    <property type="protein sequence ID" value="RKP39456.1"/>
    <property type="molecule type" value="Genomic_DNA"/>
</dbReference>
<proteinExistence type="predicted"/>
<sequence length="230" mass="23888">PVPPTALLHPQSPNGGFSPTRPPGPRRPPPTRRVPARCEPRVSTPPTPSAIVAQPVPTPPPSEATDSPREFPIPPHPRDCVAPPPALTRTRSSTQPSMATPPISPRLPPPSAGLLRTPEPADPGGGPPPNLTGRSRLIPPSEPTTSVSTLANHTPVLGPVTTPLTPATSPPPTQLRTPGPQSFTTATSRRRAQSRPVPPPLNLPPHPTDLDYPLSSTVAPGPQSAPLVPP</sequence>
<feature type="compositionally biased region" description="Low complexity" evidence="1">
    <location>
        <begin position="154"/>
        <end position="167"/>
    </location>
</feature>
<dbReference type="Proteomes" id="UP000268162">
    <property type="component" value="Unassembled WGS sequence"/>
</dbReference>
<protein>
    <submittedName>
        <fullName evidence="2">Uncharacterized protein</fullName>
    </submittedName>
</protein>
<dbReference type="AlphaFoldDB" id="A0A4Q0A055"/>
<evidence type="ECO:0000256" key="1">
    <source>
        <dbReference type="SAM" id="MobiDB-lite"/>
    </source>
</evidence>
<evidence type="ECO:0000313" key="2">
    <source>
        <dbReference type="EMBL" id="RKP39456.1"/>
    </source>
</evidence>
<gene>
    <name evidence="2" type="ORF">BJ085DRAFT_7533</name>
</gene>
<feature type="compositionally biased region" description="Pro residues" evidence="1">
    <location>
        <begin position="102"/>
        <end position="111"/>
    </location>
</feature>
<feature type="compositionally biased region" description="Polar residues" evidence="1">
    <location>
        <begin position="89"/>
        <end position="98"/>
    </location>
</feature>
<feature type="non-terminal residue" evidence="2">
    <location>
        <position position="1"/>
    </location>
</feature>
<feature type="non-terminal residue" evidence="2">
    <location>
        <position position="230"/>
    </location>
</feature>
<keyword evidence="3" id="KW-1185">Reference proteome</keyword>
<name>A0A4Q0A055_9FUNG</name>
<organism evidence="2 3">
    <name type="scientific">Dimargaris cristalligena</name>
    <dbReference type="NCBI Taxonomy" id="215637"/>
    <lineage>
        <taxon>Eukaryota</taxon>
        <taxon>Fungi</taxon>
        <taxon>Fungi incertae sedis</taxon>
        <taxon>Zoopagomycota</taxon>
        <taxon>Kickxellomycotina</taxon>
        <taxon>Dimargaritomycetes</taxon>
        <taxon>Dimargaritales</taxon>
        <taxon>Dimargaritaceae</taxon>
        <taxon>Dimargaris</taxon>
    </lineage>
</organism>
<reference evidence="3" key="1">
    <citation type="journal article" date="2018" name="Nat. Microbiol.">
        <title>Leveraging single-cell genomics to expand the fungal tree of life.</title>
        <authorList>
            <person name="Ahrendt S.R."/>
            <person name="Quandt C.A."/>
            <person name="Ciobanu D."/>
            <person name="Clum A."/>
            <person name="Salamov A."/>
            <person name="Andreopoulos B."/>
            <person name="Cheng J.F."/>
            <person name="Woyke T."/>
            <person name="Pelin A."/>
            <person name="Henrissat B."/>
            <person name="Reynolds N.K."/>
            <person name="Benny G.L."/>
            <person name="Smith M.E."/>
            <person name="James T.Y."/>
            <person name="Grigoriev I.V."/>
        </authorList>
    </citation>
    <scope>NUCLEOTIDE SEQUENCE [LARGE SCALE GENOMIC DNA]</scope>
    <source>
        <strain evidence="3">RSA 468</strain>
    </source>
</reference>
<evidence type="ECO:0000313" key="3">
    <source>
        <dbReference type="Proteomes" id="UP000268162"/>
    </source>
</evidence>